<dbReference type="Pfam" id="PF00482">
    <property type="entry name" value="T2SSF"/>
    <property type="match status" value="2"/>
</dbReference>
<dbReference type="Proteomes" id="UP000005268">
    <property type="component" value="Chromosome"/>
</dbReference>
<dbReference type="PRINTS" id="PR00812">
    <property type="entry name" value="BCTERIALGSPF"/>
</dbReference>
<evidence type="ECO:0000256" key="9">
    <source>
        <dbReference type="RuleBase" id="RU003923"/>
    </source>
</evidence>
<dbReference type="KEGG" id="ppi:YSA_06323"/>
<name>I3UXF4_PSEPU</name>
<evidence type="ECO:0000259" key="11">
    <source>
        <dbReference type="Pfam" id="PF00482"/>
    </source>
</evidence>
<evidence type="ECO:0000256" key="1">
    <source>
        <dbReference type="ARBA" id="ARBA00004429"/>
    </source>
</evidence>
<evidence type="ECO:0000313" key="13">
    <source>
        <dbReference type="Proteomes" id="UP000005268"/>
    </source>
</evidence>
<feature type="domain" description="Type II secretion system protein GspF" evidence="11">
    <location>
        <begin position="90"/>
        <end position="213"/>
    </location>
</feature>
<evidence type="ECO:0000256" key="2">
    <source>
        <dbReference type="ARBA" id="ARBA00005745"/>
    </source>
</evidence>
<dbReference type="InterPro" id="IPR018076">
    <property type="entry name" value="T2SS_GspF_dom"/>
</dbReference>
<keyword evidence="8 10" id="KW-0472">Membrane</keyword>
<gene>
    <name evidence="12" type="ORF">YSA_06323</name>
</gene>
<dbReference type="PANTHER" id="PTHR30012:SF7">
    <property type="entry name" value="PROTEIN TRANSPORT PROTEIN HOFC HOMOLOG"/>
    <property type="match status" value="1"/>
</dbReference>
<feature type="transmembrane region" description="Helical" evidence="10">
    <location>
        <begin position="189"/>
        <end position="212"/>
    </location>
</feature>
<keyword evidence="4" id="KW-1003">Cell membrane</keyword>
<evidence type="ECO:0000256" key="5">
    <source>
        <dbReference type="ARBA" id="ARBA00022519"/>
    </source>
</evidence>
<comment type="similarity">
    <text evidence="2 9">Belongs to the GSP F family.</text>
</comment>
<evidence type="ECO:0000313" key="12">
    <source>
        <dbReference type="EMBL" id="AFK70175.1"/>
    </source>
</evidence>
<evidence type="ECO:0000256" key="7">
    <source>
        <dbReference type="ARBA" id="ARBA00022989"/>
    </source>
</evidence>
<protein>
    <submittedName>
        <fullName evidence="12">PilC</fullName>
    </submittedName>
</protein>
<feature type="transmembrane region" description="Helical" evidence="10">
    <location>
        <begin position="397"/>
        <end position="417"/>
    </location>
</feature>
<evidence type="ECO:0000256" key="6">
    <source>
        <dbReference type="ARBA" id="ARBA00022692"/>
    </source>
</evidence>
<dbReference type="FunFam" id="1.20.81.30:FF:000001">
    <property type="entry name" value="Type II secretion system protein F"/>
    <property type="match status" value="2"/>
</dbReference>
<evidence type="ECO:0000256" key="8">
    <source>
        <dbReference type="ARBA" id="ARBA00023136"/>
    </source>
</evidence>
<evidence type="ECO:0000256" key="4">
    <source>
        <dbReference type="ARBA" id="ARBA00022475"/>
    </source>
</evidence>
<dbReference type="AlphaFoldDB" id="I3UXF4"/>
<dbReference type="HOGENOM" id="CLU_035032_2_1_6"/>
<dbReference type="PROSITE" id="PS00874">
    <property type="entry name" value="T2SP_F"/>
    <property type="match status" value="1"/>
</dbReference>
<evidence type="ECO:0000256" key="3">
    <source>
        <dbReference type="ARBA" id="ARBA00022448"/>
    </source>
</evidence>
<keyword evidence="5" id="KW-0997">Cell inner membrane</keyword>
<sequence>MPLHGRGKLFPGLSPGLNKDLCMTSSSLLYRWHGTDANGTPVSGQTPGRSPAYVRAGLIRQGITVASLRPASGLAFSLPKRREKADPAGFSRQLATLLKAGVPLLQAFEVMGRSGCDAAQAALLERLKQDVASGLGLADALQRHPAWFDALYCNLVRVGEQSGTLDRQLEQLAGMLEQRRVLHKKVRKAMIYPLLLLLTGLGVSAILLLEVIPKFESMFSGMGAALPAFTQWVINLSTGLSRFAPLLLVMGVVLGVAVRQLYRQHAPARLWISRRVLGLPVFGKLLGQAALARFARSLATSYGAGVPLLDALGTVARVTGGDLHEQAVLRLRQGMANGQGLNQAMAGEPLFSPLLVQLTAIGESSGTLDQMLEKAASHYEEQVSQALDQLTSLLEPAIVLILGLLVGGLVVAMYLPIFQLGSLI</sequence>
<proteinExistence type="inferred from homology"/>
<reference evidence="12 13" key="1">
    <citation type="journal article" date="2012" name="J. Bacteriol.">
        <title>Complete Genome Sequence of the Naphthalene-Degrading Pseudomonas putida Strain ND6.</title>
        <authorList>
            <person name="Li S."/>
            <person name="Zhao H."/>
            <person name="Li Y."/>
            <person name="Niu S."/>
            <person name="Cai B."/>
        </authorList>
    </citation>
    <scope>NUCLEOTIDE SEQUENCE [LARGE SCALE GENOMIC DNA]</scope>
    <source>
        <strain evidence="12 13">ND6</strain>
    </source>
</reference>
<feature type="domain" description="Type II secretion system protein GspF" evidence="11">
    <location>
        <begin position="294"/>
        <end position="416"/>
    </location>
</feature>
<dbReference type="InterPro" id="IPR003004">
    <property type="entry name" value="GspF/PilC"/>
</dbReference>
<accession>I3UXF4</accession>
<feature type="transmembrane region" description="Helical" evidence="10">
    <location>
        <begin position="243"/>
        <end position="262"/>
    </location>
</feature>
<keyword evidence="6 9" id="KW-0812">Transmembrane</keyword>
<dbReference type="InterPro" id="IPR042094">
    <property type="entry name" value="T2SS_GspF_sf"/>
</dbReference>
<dbReference type="Gene3D" id="1.20.81.30">
    <property type="entry name" value="Type II secretion system (T2SS), domain F"/>
    <property type="match status" value="2"/>
</dbReference>
<keyword evidence="3 9" id="KW-0813">Transport</keyword>
<dbReference type="PANTHER" id="PTHR30012">
    <property type="entry name" value="GENERAL SECRETION PATHWAY PROTEIN"/>
    <property type="match status" value="1"/>
</dbReference>
<dbReference type="InterPro" id="IPR001992">
    <property type="entry name" value="T2SS_GspF/T4SS_PilC_CS"/>
</dbReference>
<dbReference type="PATRIC" id="fig|231023.4.peg.3036"/>
<organism evidence="12 13">
    <name type="scientific">Pseudomonas putida ND6</name>
    <dbReference type="NCBI Taxonomy" id="231023"/>
    <lineage>
        <taxon>Bacteria</taxon>
        <taxon>Pseudomonadati</taxon>
        <taxon>Pseudomonadota</taxon>
        <taxon>Gammaproteobacteria</taxon>
        <taxon>Pseudomonadales</taxon>
        <taxon>Pseudomonadaceae</taxon>
        <taxon>Pseudomonas</taxon>
    </lineage>
</organism>
<comment type="subcellular location">
    <subcellularLocation>
        <location evidence="1 9">Cell inner membrane</location>
        <topology evidence="1 9">Multi-pass membrane protein</topology>
    </subcellularLocation>
</comment>
<keyword evidence="7 10" id="KW-1133">Transmembrane helix</keyword>
<evidence type="ECO:0000256" key="10">
    <source>
        <dbReference type="SAM" id="Phobius"/>
    </source>
</evidence>
<dbReference type="GO" id="GO:0015628">
    <property type="term" value="P:protein secretion by the type II secretion system"/>
    <property type="evidence" value="ECO:0007669"/>
    <property type="project" value="TreeGrafter"/>
</dbReference>
<dbReference type="GO" id="GO:0005886">
    <property type="term" value="C:plasma membrane"/>
    <property type="evidence" value="ECO:0007669"/>
    <property type="project" value="UniProtKB-SubCell"/>
</dbReference>
<dbReference type="EMBL" id="CP003588">
    <property type="protein sequence ID" value="AFK70175.1"/>
    <property type="molecule type" value="Genomic_DNA"/>
</dbReference>